<evidence type="ECO:0000256" key="2">
    <source>
        <dbReference type="ARBA" id="ARBA00005988"/>
    </source>
</evidence>
<evidence type="ECO:0000256" key="7">
    <source>
        <dbReference type="ARBA" id="ARBA00023049"/>
    </source>
</evidence>
<keyword evidence="5" id="KW-0378">Hydrolase</keyword>
<dbReference type="CDD" id="cd03859">
    <property type="entry name" value="M14_CPT"/>
    <property type="match status" value="1"/>
</dbReference>
<protein>
    <recommendedName>
        <fullName evidence="9">Peptidase M14 domain-containing protein</fullName>
    </recommendedName>
</protein>
<proteinExistence type="inferred from homology"/>
<dbReference type="PANTHER" id="PTHR11705">
    <property type="entry name" value="PROTEASE FAMILY M14 CARBOXYPEPTIDASE A,B"/>
    <property type="match status" value="1"/>
</dbReference>
<keyword evidence="3" id="KW-0645">Protease</keyword>
<keyword evidence="6" id="KW-0862">Zinc</keyword>
<gene>
    <name evidence="10" type="ORF">GCM10009430_39740</name>
</gene>
<evidence type="ECO:0000256" key="4">
    <source>
        <dbReference type="ARBA" id="ARBA00022729"/>
    </source>
</evidence>
<evidence type="ECO:0000313" key="11">
    <source>
        <dbReference type="Proteomes" id="UP001501758"/>
    </source>
</evidence>
<dbReference type="Pfam" id="PF18962">
    <property type="entry name" value="Por_Secre_tail"/>
    <property type="match status" value="1"/>
</dbReference>
<accession>A0ABN1J5W6</accession>
<organism evidence="10 11">
    <name type="scientific">Aquimarina litoralis</name>
    <dbReference type="NCBI Taxonomy" id="584605"/>
    <lineage>
        <taxon>Bacteria</taxon>
        <taxon>Pseudomonadati</taxon>
        <taxon>Bacteroidota</taxon>
        <taxon>Flavobacteriia</taxon>
        <taxon>Flavobacteriales</taxon>
        <taxon>Flavobacteriaceae</taxon>
        <taxon>Aquimarina</taxon>
    </lineage>
</organism>
<dbReference type="Pfam" id="PF20773">
    <property type="entry name" value="InhA-like_MAM"/>
    <property type="match status" value="1"/>
</dbReference>
<dbReference type="SMART" id="SM00631">
    <property type="entry name" value="Zn_pept"/>
    <property type="match status" value="1"/>
</dbReference>
<dbReference type="Proteomes" id="UP001501758">
    <property type="component" value="Unassembled WGS sequence"/>
</dbReference>
<sequence length="795" mass="88638">MSFVCCFAIAQESSVYKKVKIKYNNVYNYRLLEKEGIPMDHGIHKQGVFIISDYSEREIEIVKRLGIDFDILIEDVTSDFLKKNKVAKIQNATKNLSCPTDNNPIITYPTPSNFSLGSMGGYLTYQEMLDNLDEMQTKYPNLITARADVGTFLTNGTPNNSVSPSIGGNALQWVRISDNPDTDEPSEPEILYNSIHHAREPASLSQLIYFMWYLLENYETDSEIKAIVDNTQLYFIPVVNPDGYLYNELTNPNGGGLWRKNRFNTHGVDNNRNYDHYTDGTAATSTWNTVGTSNDTSSNIYAGASAFSEVETQAMKWFIEQHNFTISMDNHTSGELLLMPYGYEPNNPTPEGDIYQTISEELVSQNNYSNILITDLTVAAGGSVDYMYGGTVRPHNRIFGFAPEIGTSFWPTSNLIDGICKEMMYLNITAAKMTHNFAKAQSNQTEFIGDNTTFNADYTINRLGLNGNGNFTVSIVPISGNIQSVGASKSYTNLTIGNPINDQITINLNNTIDAGDEIVYDIEVNGGIIKHTTRVTQKFGSFQALVDNNADTLNDFTGTGWDTTNTTFVSASSSITESPSGNYGSNQNKIIELDQSIDLTNVIAATIQFYAKWDIENNWDYTQFEVSIDNGASWIPQCGKFTNSGSSNAGQPTGEPLYDGTQTEWVLEEISLSDYLGETIKVRFQFVSDDQVERDGFYFDDLVINTLNQNTLDIEENVLSEFTVFPNPLKDILTITPNATSNFNIQLKDVVGKEVMTKKQASGNQEFDLSKLNAGLYFLTIELGESVKTFKIIKQ</sequence>
<dbReference type="Gene3D" id="3.40.630.10">
    <property type="entry name" value="Zn peptidases"/>
    <property type="match status" value="1"/>
</dbReference>
<dbReference type="PROSITE" id="PS52035">
    <property type="entry name" value="PEPTIDASE_M14"/>
    <property type="match status" value="1"/>
</dbReference>
<evidence type="ECO:0000256" key="6">
    <source>
        <dbReference type="ARBA" id="ARBA00022833"/>
    </source>
</evidence>
<feature type="domain" description="Peptidase M14" evidence="9">
    <location>
        <begin position="121"/>
        <end position="434"/>
    </location>
</feature>
<keyword evidence="4" id="KW-0732">Signal</keyword>
<dbReference type="Pfam" id="PF00246">
    <property type="entry name" value="Peptidase_M14"/>
    <property type="match status" value="1"/>
</dbReference>
<keyword evidence="7" id="KW-0482">Metalloprotease</keyword>
<keyword evidence="11" id="KW-1185">Reference proteome</keyword>
<feature type="active site" description="Proton donor/acceptor" evidence="8">
    <location>
        <position position="404"/>
    </location>
</feature>
<evidence type="ECO:0000256" key="5">
    <source>
        <dbReference type="ARBA" id="ARBA00022801"/>
    </source>
</evidence>
<comment type="caution">
    <text evidence="10">The sequence shown here is derived from an EMBL/GenBank/DDBJ whole genome shotgun (WGS) entry which is preliminary data.</text>
</comment>
<dbReference type="EMBL" id="BAAAGE010000004">
    <property type="protein sequence ID" value="GAA0729507.1"/>
    <property type="molecule type" value="Genomic_DNA"/>
</dbReference>
<name>A0ABN1J5W6_9FLAO</name>
<dbReference type="InterPro" id="IPR026444">
    <property type="entry name" value="Secre_tail"/>
</dbReference>
<evidence type="ECO:0000256" key="3">
    <source>
        <dbReference type="ARBA" id="ARBA00022670"/>
    </source>
</evidence>
<dbReference type="InterPro" id="IPR000834">
    <property type="entry name" value="Peptidase_M14"/>
</dbReference>
<evidence type="ECO:0000256" key="1">
    <source>
        <dbReference type="ARBA" id="ARBA00001947"/>
    </source>
</evidence>
<evidence type="ECO:0000313" key="10">
    <source>
        <dbReference type="EMBL" id="GAA0729507.1"/>
    </source>
</evidence>
<dbReference type="InterPro" id="IPR033810">
    <property type="entry name" value="Carboxypeptidase_T"/>
</dbReference>
<comment type="similarity">
    <text evidence="2 8">Belongs to the peptidase M14 family.</text>
</comment>
<reference evidence="10 11" key="1">
    <citation type="journal article" date="2019" name="Int. J. Syst. Evol. Microbiol.">
        <title>The Global Catalogue of Microorganisms (GCM) 10K type strain sequencing project: providing services to taxonomists for standard genome sequencing and annotation.</title>
        <authorList>
            <consortium name="The Broad Institute Genomics Platform"/>
            <consortium name="The Broad Institute Genome Sequencing Center for Infectious Disease"/>
            <person name="Wu L."/>
            <person name="Ma J."/>
        </authorList>
    </citation>
    <scope>NUCLEOTIDE SEQUENCE [LARGE SCALE GENOMIC DNA]</scope>
    <source>
        <strain evidence="10 11">JCM 15974</strain>
    </source>
</reference>
<dbReference type="SUPFAM" id="SSF53187">
    <property type="entry name" value="Zn-dependent exopeptidases"/>
    <property type="match status" value="1"/>
</dbReference>
<evidence type="ECO:0000256" key="8">
    <source>
        <dbReference type="PROSITE-ProRule" id="PRU01379"/>
    </source>
</evidence>
<dbReference type="PANTHER" id="PTHR11705:SF143">
    <property type="entry name" value="SLL0236 PROTEIN"/>
    <property type="match status" value="1"/>
</dbReference>
<dbReference type="NCBIfam" id="TIGR04183">
    <property type="entry name" value="Por_Secre_tail"/>
    <property type="match status" value="1"/>
</dbReference>
<evidence type="ECO:0000259" key="9">
    <source>
        <dbReference type="PROSITE" id="PS52035"/>
    </source>
</evidence>
<comment type="cofactor">
    <cofactor evidence="1">
        <name>Zn(2+)</name>
        <dbReference type="ChEBI" id="CHEBI:29105"/>
    </cofactor>
</comment>